<feature type="transmembrane region" description="Helical" evidence="1">
    <location>
        <begin position="72"/>
        <end position="90"/>
    </location>
</feature>
<keyword evidence="1" id="KW-0812">Transmembrane</keyword>
<protein>
    <submittedName>
        <fullName evidence="2">Uncharacterized protein</fullName>
    </submittedName>
</protein>
<dbReference type="EMBL" id="JAGIKZ010000001">
    <property type="protein sequence ID" value="MBP2239691.1"/>
    <property type="molecule type" value="Genomic_DNA"/>
</dbReference>
<evidence type="ECO:0000313" key="2">
    <source>
        <dbReference type="EMBL" id="MBP2239691.1"/>
    </source>
</evidence>
<gene>
    <name evidence="2" type="ORF">J2Z40_000244</name>
</gene>
<keyword evidence="1" id="KW-0472">Membrane</keyword>
<accession>A0ABS4R9Y0</accession>
<evidence type="ECO:0000256" key="1">
    <source>
        <dbReference type="SAM" id="Phobius"/>
    </source>
</evidence>
<comment type="caution">
    <text evidence="2">The sequence shown here is derived from an EMBL/GenBank/DDBJ whole genome shotgun (WGS) entry which is preliminary data.</text>
</comment>
<dbReference type="Proteomes" id="UP001519293">
    <property type="component" value="Unassembled WGS sequence"/>
</dbReference>
<keyword evidence="3" id="KW-1185">Reference proteome</keyword>
<keyword evidence="1" id="KW-1133">Transmembrane helix</keyword>
<feature type="transmembrane region" description="Helical" evidence="1">
    <location>
        <begin position="39"/>
        <end position="60"/>
    </location>
</feature>
<feature type="transmembrane region" description="Helical" evidence="1">
    <location>
        <begin position="12"/>
        <end position="33"/>
    </location>
</feature>
<name>A0ABS4R9Y0_9BACI</name>
<proteinExistence type="predicted"/>
<evidence type="ECO:0000313" key="3">
    <source>
        <dbReference type="Proteomes" id="UP001519293"/>
    </source>
</evidence>
<reference evidence="2 3" key="1">
    <citation type="submission" date="2021-03" db="EMBL/GenBank/DDBJ databases">
        <title>Genomic Encyclopedia of Type Strains, Phase IV (KMG-IV): sequencing the most valuable type-strain genomes for metagenomic binning, comparative biology and taxonomic classification.</title>
        <authorList>
            <person name="Goeker M."/>
        </authorList>
    </citation>
    <scope>NUCLEOTIDE SEQUENCE [LARGE SCALE GENOMIC DNA]</scope>
    <source>
        <strain evidence="2 3">DSM 26675</strain>
    </source>
</reference>
<dbReference type="RefSeq" id="WP_066394532.1">
    <property type="nucleotide sequence ID" value="NZ_JAGIKZ010000001.1"/>
</dbReference>
<organism evidence="2 3">
    <name type="scientific">Cytobacillus eiseniae</name>
    <dbReference type="NCBI Taxonomy" id="762947"/>
    <lineage>
        <taxon>Bacteria</taxon>
        <taxon>Bacillati</taxon>
        <taxon>Bacillota</taxon>
        <taxon>Bacilli</taxon>
        <taxon>Bacillales</taxon>
        <taxon>Bacillaceae</taxon>
        <taxon>Cytobacillus</taxon>
    </lineage>
</organism>
<sequence>MDWLFKTKYRLSEILALGVCLFFALFLPGYLNLDKWPTFILIVGLIIIMRVIEIPIAKLLGKYDRKVKIKHYIFTFVLVPFLVIGMRMLGY</sequence>